<accession>A0A2N9HAE3</accession>
<reference evidence="1" key="1">
    <citation type="submission" date="2018-02" db="EMBL/GenBank/DDBJ databases">
        <authorList>
            <person name="Cohen D.B."/>
            <person name="Kent A.D."/>
        </authorList>
    </citation>
    <scope>NUCLEOTIDE SEQUENCE</scope>
</reference>
<proteinExistence type="predicted"/>
<dbReference type="AlphaFoldDB" id="A0A2N9HAE3"/>
<name>A0A2N9HAE3_FAGSY</name>
<gene>
    <name evidence="1" type="ORF">FSB_LOCUS36513</name>
</gene>
<evidence type="ECO:0000313" key="1">
    <source>
        <dbReference type="EMBL" id="SPD08631.1"/>
    </source>
</evidence>
<protein>
    <submittedName>
        <fullName evidence="1">Uncharacterized protein</fullName>
    </submittedName>
</protein>
<organism evidence="1">
    <name type="scientific">Fagus sylvatica</name>
    <name type="common">Beechnut</name>
    <dbReference type="NCBI Taxonomy" id="28930"/>
    <lineage>
        <taxon>Eukaryota</taxon>
        <taxon>Viridiplantae</taxon>
        <taxon>Streptophyta</taxon>
        <taxon>Embryophyta</taxon>
        <taxon>Tracheophyta</taxon>
        <taxon>Spermatophyta</taxon>
        <taxon>Magnoliopsida</taxon>
        <taxon>eudicotyledons</taxon>
        <taxon>Gunneridae</taxon>
        <taxon>Pentapetalae</taxon>
        <taxon>rosids</taxon>
        <taxon>fabids</taxon>
        <taxon>Fagales</taxon>
        <taxon>Fagaceae</taxon>
        <taxon>Fagus</taxon>
    </lineage>
</organism>
<sequence length="48" mass="5218">MSGFGSPPTQITDEVESRAQIANEALCGEARRGAEWRPTQCFFSSSNP</sequence>
<dbReference type="EMBL" id="OIVN01003077">
    <property type="protein sequence ID" value="SPD08631.1"/>
    <property type="molecule type" value="Genomic_DNA"/>
</dbReference>